<dbReference type="AlphaFoldDB" id="W6Y2L1"/>
<dbReference type="Proteomes" id="UP000053841">
    <property type="component" value="Unassembled WGS sequence"/>
</dbReference>
<organism evidence="2 3">
    <name type="scientific">Cochliobolus carbonum (strain 26-R-13)</name>
    <name type="common">Maize leaf spot fungus</name>
    <name type="synonym">Bipolaris zeicola</name>
    <dbReference type="NCBI Taxonomy" id="930089"/>
    <lineage>
        <taxon>Eukaryota</taxon>
        <taxon>Fungi</taxon>
        <taxon>Dikarya</taxon>
        <taxon>Ascomycota</taxon>
        <taxon>Pezizomycotina</taxon>
        <taxon>Dothideomycetes</taxon>
        <taxon>Pleosporomycetidae</taxon>
        <taxon>Pleosporales</taxon>
        <taxon>Pleosporineae</taxon>
        <taxon>Pleosporaceae</taxon>
        <taxon>Bipolaris</taxon>
    </lineage>
</organism>
<evidence type="ECO:0000313" key="3">
    <source>
        <dbReference type="Proteomes" id="UP000053841"/>
    </source>
</evidence>
<dbReference type="KEGG" id="bze:COCCADRAFT_106983"/>
<sequence>PMSAQREPLSEPPSPFTTATPSPGDFCRARPRRRSKKKLRVERRAPRVKVSHGRCRHVIAGEASSSSA</sequence>
<proteinExistence type="predicted"/>
<reference evidence="2 3" key="1">
    <citation type="journal article" date="2013" name="PLoS Genet.">
        <title>Comparative genome structure, secondary metabolite, and effector coding capacity across Cochliobolus pathogens.</title>
        <authorList>
            <person name="Condon B.J."/>
            <person name="Leng Y."/>
            <person name="Wu D."/>
            <person name="Bushley K.E."/>
            <person name="Ohm R.A."/>
            <person name="Otillar R."/>
            <person name="Martin J."/>
            <person name="Schackwitz W."/>
            <person name="Grimwood J."/>
            <person name="MohdZainudin N."/>
            <person name="Xue C."/>
            <person name="Wang R."/>
            <person name="Manning V.A."/>
            <person name="Dhillon B."/>
            <person name="Tu Z.J."/>
            <person name="Steffenson B.J."/>
            <person name="Salamov A."/>
            <person name="Sun H."/>
            <person name="Lowry S."/>
            <person name="LaButti K."/>
            <person name="Han J."/>
            <person name="Copeland A."/>
            <person name="Lindquist E."/>
            <person name="Barry K."/>
            <person name="Schmutz J."/>
            <person name="Baker S.E."/>
            <person name="Ciuffetti L.M."/>
            <person name="Grigoriev I.V."/>
            <person name="Zhong S."/>
            <person name="Turgeon B.G."/>
        </authorList>
    </citation>
    <scope>NUCLEOTIDE SEQUENCE [LARGE SCALE GENOMIC DNA]</scope>
    <source>
        <strain evidence="2 3">26-R-13</strain>
    </source>
</reference>
<dbReference type="HOGENOM" id="CLU_2800837_0_0_1"/>
<feature type="compositionally biased region" description="Basic residues" evidence="1">
    <location>
        <begin position="29"/>
        <end position="52"/>
    </location>
</feature>
<gene>
    <name evidence="2" type="ORF">COCCADRAFT_106983</name>
</gene>
<name>W6Y2L1_COCC2</name>
<dbReference type="RefSeq" id="XP_007716429.1">
    <property type="nucleotide sequence ID" value="XM_007718239.1"/>
</dbReference>
<feature type="non-terminal residue" evidence="2">
    <location>
        <position position="1"/>
    </location>
</feature>
<dbReference type="GeneID" id="19143494"/>
<feature type="region of interest" description="Disordered" evidence="1">
    <location>
        <begin position="1"/>
        <end position="52"/>
    </location>
</feature>
<evidence type="ECO:0000313" key="2">
    <source>
        <dbReference type="EMBL" id="EUC29279.1"/>
    </source>
</evidence>
<accession>W6Y2L1</accession>
<dbReference type="EMBL" id="KI964757">
    <property type="protein sequence ID" value="EUC29279.1"/>
    <property type="molecule type" value="Genomic_DNA"/>
</dbReference>
<keyword evidence="3" id="KW-1185">Reference proteome</keyword>
<protein>
    <submittedName>
        <fullName evidence="2">Uncharacterized protein</fullName>
    </submittedName>
</protein>
<evidence type="ECO:0000256" key="1">
    <source>
        <dbReference type="SAM" id="MobiDB-lite"/>
    </source>
</evidence>